<feature type="short sequence motif" description="GXSXG" evidence="4">
    <location>
        <begin position="712"/>
        <end position="716"/>
    </location>
</feature>
<dbReference type="OrthoDB" id="630895at2759"/>
<keyword evidence="2 4" id="KW-0442">Lipid degradation</keyword>
<gene>
    <name evidence="7" type="ORF">FGADI_1351</name>
</gene>
<feature type="short sequence motif" description="DGA/G" evidence="4">
    <location>
        <begin position="877"/>
        <end position="879"/>
    </location>
</feature>
<sequence>MSTSGGVSLSHFQARLTVLQKQHQSLKAADLEMRATQSERCSSSLEKAVKSLFQVITLVRKHDKRLVAWHDRSPHLKSALRLIGIDRRTEHTVNKTTAKLKNGVHKVETQFECAGQVIGESIDDTTRFQKDFSQISHSGVEENLQAMRAAEAELKQELEDLKYQIQNQDVECSGAMAELTQQIQRLEQLTADHDSARAWKNTWGAVTVLAAAGAFAMPFVGISVGIVAGVKTLMSSEQQEALRVQKEQHELLVQSHDSELKSLELQMAQSGRHRDSCAYYMEQIKQIQSANLTIRQESSRAFKTLCEIQMALEKARLKIFEISQELQECQYEKTRRGMAARLNGILQNILEFPAKAKLKAIDQKLIEQATSGIRAISGATAEVMAIVGGINATDQASADIIALHGLGGDWNRTWSSFGYCWLKHALVSKFPSCRILSLNYPDMLSILSAHPPDIKGLIHDIIRDRRQESRSKSPIIFLGHSFGGTVLKQVYVTTHPSNTDDPDYKALHGQIRGYVFFGTIHKDRDMSRATLEVPELWRALSRGASGTLGGHSHDLEKAMYTTFRVNHAFRRLGGENLLINCFYETKGPGGLSRRVLITQEESTLVARPVPTMPLDLDHQSLVCFKSPRDENLARVLDALDSFMVRAMDVETRLHRSSAPESRGLCLLSLDGGGVKGLFSIIVIDRLMQETRRLEGPGAEHKKPCDYFDLIGGTSTGGLLAVMLGRLQMDTQLCIQAYKSLSKEVFSRKFKVPFLESFRKASNVALSWPWFDGDKLKEAVCRTVKENLLPSDSAMLRQSGCTVEDLTLITDMKSATYSFVCAVPKYEEKVKRIRSYEPLDQQANAPAERFKIWEAARATSAAPMYFPHIEAGGVSYFDGGLESNNPVIEVIEEAKQEFPDDRISTVISVGTGAYQASDASAGLTGFMNYMINMATSTEKHHRAVLEDPRFADIRKEGYFRLNGTLELGAIDLAAVERMEEIERLAEAYLSSNEGQQQIGMCAERLVERARHQ</sequence>
<dbReference type="Proteomes" id="UP000604273">
    <property type="component" value="Unassembled WGS sequence"/>
</dbReference>
<feature type="active site" description="Proton acceptor" evidence="4">
    <location>
        <position position="877"/>
    </location>
</feature>
<comment type="caution">
    <text evidence="7">The sequence shown here is derived from an EMBL/GenBank/DDBJ whole genome shotgun (WGS) entry which is preliminary data.</text>
</comment>
<dbReference type="GO" id="GO:0016020">
    <property type="term" value="C:membrane"/>
    <property type="evidence" value="ECO:0007669"/>
    <property type="project" value="TreeGrafter"/>
</dbReference>
<proteinExistence type="predicted"/>
<dbReference type="InterPro" id="IPR029058">
    <property type="entry name" value="AB_hydrolase_fold"/>
</dbReference>
<evidence type="ECO:0000256" key="5">
    <source>
        <dbReference type="SAM" id="Coils"/>
    </source>
</evidence>
<keyword evidence="8" id="KW-1185">Reference proteome</keyword>
<evidence type="ECO:0000313" key="8">
    <source>
        <dbReference type="Proteomes" id="UP000604273"/>
    </source>
</evidence>
<dbReference type="GO" id="GO:0016042">
    <property type="term" value="P:lipid catabolic process"/>
    <property type="evidence" value="ECO:0007669"/>
    <property type="project" value="UniProtKB-UniRule"/>
</dbReference>
<feature type="short sequence motif" description="GXGXXG" evidence="4">
    <location>
        <begin position="671"/>
        <end position="676"/>
    </location>
</feature>
<dbReference type="AlphaFoldDB" id="A0A8H4TKP0"/>
<evidence type="ECO:0000313" key="7">
    <source>
        <dbReference type="EMBL" id="KAF4959848.1"/>
    </source>
</evidence>
<evidence type="ECO:0000256" key="1">
    <source>
        <dbReference type="ARBA" id="ARBA00022801"/>
    </source>
</evidence>
<dbReference type="GO" id="GO:0047499">
    <property type="term" value="F:calcium-independent phospholipase A2 activity"/>
    <property type="evidence" value="ECO:0007669"/>
    <property type="project" value="TreeGrafter"/>
</dbReference>
<dbReference type="PANTHER" id="PTHR24185">
    <property type="entry name" value="CALCIUM-INDEPENDENT PHOSPHOLIPASE A2-GAMMA"/>
    <property type="match status" value="1"/>
</dbReference>
<dbReference type="PROSITE" id="PS51635">
    <property type="entry name" value="PNPLA"/>
    <property type="match status" value="1"/>
</dbReference>
<evidence type="ECO:0000259" key="6">
    <source>
        <dbReference type="PROSITE" id="PS51635"/>
    </source>
</evidence>
<evidence type="ECO:0000256" key="2">
    <source>
        <dbReference type="ARBA" id="ARBA00022963"/>
    </source>
</evidence>
<protein>
    <recommendedName>
        <fullName evidence="6">PNPLA domain-containing protein</fullName>
    </recommendedName>
</protein>
<evidence type="ECO:0000256" key="3">
    <source>
        <dbReference type="ARBA" id="ARBA00023098"/>
    </source>
</evidence>
<name>A0A8H4TKP0_9HYPO</name>
<dbReference type="GO" id="GO:0046486">
    <property type="term" value="P:glycerolipid metabolic process"/>
    <property type="evidence" value="ECO:0007669"/>
    <property type="project" value="UniProtKB-ARBA"/>
</dbReference>
<dbReference type="SUPFAM" id="SSF53474">
    <property type="entry name" value="alpha/beta-Hydrolases"/>
    <property type="match status" value="1"/>
</dbReference>
<dbReference type="GO" id="GO:0019369">
    <property type="term" value="P:arachidonate metabolic process"/>
    <property type="evidence" value="ECO:0007669"/>
    <property type="project" value="TreeGrafter"/>
</dbReference>
<feature type="domain" description="PNPLA" evidence="6">
    <location>
        <begin position="667"/>
        <end position="890"/>
    </location>
</feature>
<dbReference type="Pfam" id="PF01734">
    <property type="entry name" value="Patatin"/>
    <property type="match status" value="1"/>
</dbReference>
<reference evidence="7" key="1">
    <citation type="journal article" date="2020" name="BMC Genomics">
        <title>Correction to: Identification and distribution of gene clusters required for synthesis of sphingolipid metabolism inhibitors in diverse species of the filamentous fungus Fusarium.</title>
        <authorList>
            <person name="Kim H.S."/>
            <person name="Lohmar J.M."/>
            <person name="Busman M."/>
            <person name="Brown D.W."/>
            <person name="Naumann T.A."/>
            <person name="Divon H.H."/>
            <person name="Lysoe E."/>
            <person name="Uhlig S."/>
            <person name="Proctor R.H."/>
        </authorList>
    </citation>
    <scope>NUCLEOTIDE SEQUENCE</scope>
    <source>
        <strain evidence="7">NRRL 45417</strain>
    </source>
</reference>
<dbReference type="Gene3D" id="3.40.1090.10">
    <property type="entry name" value="Cytosolic phospholipase A2 catalytic domain"/>
    <property type="match status" value="1"/>
</dbReference>
<dbReference type="PANTHER" id="PTHR24185:SF1">
    <property type="entry name" value="CALCIUM-INDEPENDENT PHOSPHOLIPASE A2-GAMMA"/>
    <property type="match status" value="1"/>
</dbReference>
<organism evidence="7 8">
    <name type="scientific">Fusarium gaditjirri</name>
    <dbReference type="NCBI Taxonomy" id="282569"/>
    <lineage>
        <taxon>Eukaryota</taxon>
        <taxon>Fungi</taxon>
        <taxon>Dikarya</taxon>
        <taxon>Ascomycota</taxon>
        <taxon>Pezizomycotina</taxon>
        <taxon>Sordariomycetes</taxon>
        <taxon>Hypocreomycetidae</taxon>
        <taxon>Hypocreales</taxon>
        <taxon>Nectriaceae</taxon>
        <taxon>Fusarium</taxon>
        <taxon>Fusarium nisikadoi species complex</taxon>
    </lineage>
</organism>
<keyword evidence="1 4" id="KW-0378">Hydrolase</keyword>
<dbReference type="SUPFAM" id="SSF52151">
    <property type="entry name" value="FabD/lysophospholipase-like"/>
    <property type="match status" value="1"/>
</dbReference>
<feature type="coiled-coil region" evidence="5">
    <location>
        <begin position="137"/>
        <end position="196"/>
    </location>
</feature>
<dbReference type="EMBL" id="JABFAI010000029">
    <property type="protein sequence ID" value="KAF4959848.1"/>
    <property type="molecule type" value="Genomic_DNA"/>
</dbReference>
<keyword evidence="3 4" id="KW-0443">Lipid metabolism</keyword>
<evidence type="ECO:0000256" key="4">
    <source>
        <dbReference type="PROSITE-ProRule" id="PRU01161"/>
    </source>
</evidence>
<reference evidence="7" key="2">
    <citation type="submission" date="2020-05" db="EMBL/GenBank/DDBJ databases">
        <authorList>
            <person name="Kim H.-S."/>
            <person name="Proctor R.H."/>
            <person name="Brown D.W."/>
        </authorList>
    </citation>
    <scope>NUCLEOTIDE SEQUENCE</scope>
    <source>
        <strain evidence="7">NRRL 45417</strain>
    </source>
</reference>
<keyword evidence="5" id="KW-0175">Coiled coil</keyword>
<dbReference type="Gene3D" id="3.40.50.1820">
    <property type="entry name" value="alpha/beta hydrolase"/>
    <property type="match status" value="1"/>
</dbReference>
<feature type="active site" description="Nucleophile" evidence="4">
    <location>
        <position position="714"/>
    </location>
</feature>
<accession>A0A8H4TKP0</accession>
<dbReference type="InterPro" id="IPR002641">
    <property type="entry name" value="PNPLA_dom"/>
</dbReference>
<dbReference type="InterPro" id="IPR016035">
    <property type="entry name" value="Acyl_Trfase/lysoPLipase"/>
</dbReference>